<gene>
    <name evidence="2" type="ORF">AVDCRST_MAG18-1124</name>
</gene>
<dbReference type="EMBL" id="CADCWN010000082">
    <property type="protein sequence ID" value="CAA9561523.1"/>
    <property type="molecule type" value="Genomic_DNA"/>
</dbReference>
<feature type="region of interest" description="Disordered" evidence="1">
    <location>
        <begin position="1"/>
        <end position="20"/>
    </location>
</feature>
<proteinExistence type="predicted"/>
<protein>
    <submittedName>
        <fullName evidence="2">Uncharacterized protein</fullName>
    </submittedName>
</protein>
<accession>A0A6J4V017</accession>
<reference evidence="2" key="1">
    <citation type="submission" date="2020-02" db="EMBL/GenBank/DDBJ databases">
        <authorList>
            <person name="Meier V. D."/>
        </authorList>
    </citation>
    <scope>NUCLEOTIDE SEQUENCE</scope>
    <source>
        <strain evidence="2">AVDCRST_MAG18</strain>
    </source>
</reference>
<name>A0A6J4V017_9BACT</name>
<evidence type="ECO:0000313" key="2">
    <source>
        <dbReference type="EMBL" id="CAA9561523.1"/>
    </source>
</evidence>
<evidence type="ECO:0000256" key="1">
    <source>
        <dbReference type="SAM" id="MobiDB-lite"/>
    </source>
</evidence>
<sequence length="95" mass="10451">MLDTPLGRPYPRSDHHAKGATTMDLYQQSLMAEYHARERQAAVAAAAERRGRLGELPQGAPPREGFAKFLVSLALRLAPDRTLPEAQHAAVRHLA</sequence>
<dbReference type="AlphaFoldDB" id="A0A6J4V017"/>
<organism evidence="2">
    <name type="scientific">uncultured Thermomicrobiales bacterium</name>
    <dbReference type="NCBI Taxonomy" id="1645740"/>
    <lineage>
        <taxon>Bacteria</taxon>
        <taxon>Pseudomonadati</taxon>
        <taxon>Thermomicrobiota</taxon>
        <taxon>Thermomicrobia</taxon>
        <taxon>Thermomicrobiales</taxon>
        <taxon>environmental samples</taxon>
    </lineage>
</organism>